<dbReference type="EMBL" id="CAXAMN010007781">
    <property type="protein sequence ID" value="CAK9022917.1"/>
    <property type="molecule type" value="Genomic_DNA"/>
</dbReference>
<protein>
    <submittedName>
        <fullName evidence="1">Uncharacterized protein</fullName>
    </submittedName>
</protein>
<organism evidence="1 2">
    <name type="scientific">Durusdinium trenchii</name>
    <dbReference type="NCBI Taxonomy" id="1381693"/>
    <lineage>
        <taxon>Eukaryota</taxon>
        <taxon>Sar</taxon>
        <taxon>Alveolata</taxon>
        <taxon>Dinophyceae</taxon>
        <taxon>Suessiales</taxon>
        <taxon>Symbiodiniaceae</taxon>
        <taxon>Durusdinium</taxon>
    </lineage>
</organism>
<reference evidence="1 2" key="1">
    <citation type="submission" date="2024-02" db="EMBL/GenBank/DDBJ databases">
        <authorList>
            <person name="Chen Y."/>
            <person name="Shah S."/>
            <person name="Dougan E. K."/>
            <person name="Thang M."/>
            <person name="Chan C."/>
        </authorList>
    </citation>
    <scope>NUCLEOTIDE SEQUENCE [LARGE SCALE GENOMIC DNA]</scope>
</reference>
<evidence type="ECO:0000313" key="2">
    <source>
        <dbReference type="Proteomes" id="UP001642484"/>
    </source>
</evidence>
<sequence>MDGGMLRRHREGLIRDGENADMALDRMIEEEQRTQSSRARSVPPTMDVIYEVELMEENFKDLENMEEFNLDRLVIDILQGNLKPLDHRLPLRHQLLEENLVQLVGGAAWLSKGLRRCWDHWQLPLCWLLGRVFLEVLLEGRVMEVNPKSICFGARKLGGLQVRLHRGLQEGLLSEGLGRSTRWNLFEGVFYKKLKMRFSEKFNDLLVLVVEVLKVKFRAITLRPVPVAFKVHQRVDFKVNNYLFLVSEAVEAL</sequence>
<evidence type="ECO:0000313" key="1">
    <source>
        <dbReference type="EMBL" id="CAK9022917.1"/>
    </source>
</evidence>
<gene>
    <name evidence="1" type="ORF">CCMP2556_LOCUS15039</name>
</gene>
<name>A0ABP0K7Z6_9DINO</name>
<dbReference type="Proteomes" id="UP001642484">
    <property type="component" value="Unassembled WGS sequence"/>
</dbReference>
<keyword evidence="2" id="KW-1185">Reference proteome</keyword>
<comment type="caution">
    <text evidence="1">The sequence shown here is derived from an EMBL/GenBank/DDBJ whole genome shotgun (WGS) entry which is preliminary data.</text>
</comment>
<accession>A0ABP0K7Z6</accession>
<proteinExistence type="predicted"/>